<evidence type="ECO:0008006" key="2">
    <source>
        <dbReference type="Google" id="ProtNLM"/>
    </source>
</evidence>
<proteinExistence type="predicted"/>
<reference evidence="1" key="1">
    <citation type="journal article" date="2014" name="Front. Microbiol.">
        <title>High frequency of phylogenetically diverse reductive dehalogenase-homologous genes in deep subseafloor sedimentary metagenomes.</title>
        <authorList>
            <person name="Kawai M."/>
            <person name="Futagami T."/>
            <person name="Toyoda A."/>
            <person name="Takaki Y."/>
            <person name="Nishi S."/>
            <person name="Hori S."/>
            <person name="Arai W."/>
            <person name="Tsubouchi T."/>
            <person name="Morono Y."/>
            <person name="Uchiyama I."/>
            <person name="Ito T."/>
            <person name="Fujiyama A."/>
            <person name="Inagaki F."/>
            <person name="Takami H."/>
        </authorList>
    </citation>
    <scope>NUCLEOTIDE SEQUENCE</scope>
    <source>
        <strain evidence="1">Expedition CK06-06</strain>
    </source>
</reference>
<dbReference type="AlphaFoldDB" id="X0S3G3"/>
<name>X0S3G3_9ZZZZ</name>
<organism evidence="1">
    <name type="scientific">marine sediment metagenome</name>
    <dbReference type="NCBI Taxonomy" id="412755"/>
    <lineage>
        <taxon>unclassified sequences</taxon>
        <taxon>metagenomes</taxon>
        <taxon>ecological metagenomes</taxon>
    </lineage>
</organism>
<dbReference type="EMBL" id="BARS01005581">
    <property type="protein sequence ID" value="GAF75603.1"/>
    <property type="molecule type" value="Genomic_DNA"/>
</dbReference>
<evidence type="ECO:0000313" key="1">
    <source>
        <dbReference type="EMBL" id="GAF75603.1"/>
    </source>
</evidence>
<sequence length="160" mass="18240">MASESIFNEFENRELNTLELLLVLRSERLALTLQEFIQTRLSQGASAESIREILLNDLSTGGRIFSEFRSAIHSTARGSINRMRDASEYAEFGIETRYRWTAVLVRTCPDCIENHGAVQTWEEWEASLFGLPRSGGTICRDNCHCVLLPEETTELEPIQR</sequence>
<accession>X0S3G3</accession>
<protein>
    <recommendedName>
        <fullName evidence="2">Phage head morphogenesis domain-containing protein</fullName>
    </recommendedName>
</protein>
<comment type="caution">
    <text evidence="1">The sequence shown here is derived from an EMBL/GenBank/DDBJ whole genome shotgun (WGS) entry which is preliminary data.</text>
</comment>
<gene>
    <name evidence="1" type="ORF">S01H1_10953</name>
</gene>